<protein>
    <submittedName>
        <fullName evidence="2">Uncharacterized protein</fullName>
    </submittedName>
</protein>
<feature type="region of interest" description="Disordered" evidence="1">
    <location>
        <begin position="28"/>
        <end position="51"/>
    </location>
</feature>
<feature type="compositionally biased region" description="Basic and acidic residues" evidence="1">
    <location>
        <begin position="30"/>
        <end position="51"/>
    </location>
</feature>
<keyword evidence="3" id="KW-1185">Reference proteome</keyword>
<reference evidence="3" key="1">
    <citation type="submission" date="2016-06" db="EMBL/GenBank/DDBJ databases">
        <title>Parallel loss of symbiosis genes in relatives of nitrogen-fixing non-legume Parasponia.</title>
        <authorList>
            <person name="Van Velzen R."/>
            <person name="Holmer R."/>
            <person name="Bu F."/>
            <person name="Rutten L."/>
            <person name="Van Zeijl A."/>
            <person name="Liu W."/>
            <person name="Santuari L."/>
            <person name="Cao Q."/>
            <person name="Sharma T."/>
            <person name="Shen D."/>
            <person name="Roswanjaya Y."/>
            <person name="Wardhani T."/>
            <person name="Kalhor M.S."/>
            <person name="Jansen J."/>
            <person name="Van den Hoogen J."/>
            <person name="Gungor B."/>
            <person name="Hartog M."/>
            <person name="Hontelez J."/>
            <person name="Verver J."/>
            <person name="Yang W.-C."/>
            <person name="Schijlen E."/>
            <person name="Repin R."/>
            <person name="Schilthuizen M."/>
            <person name="Schranz E."/>
            <person name="Heidstra R."/>
            <person name="Miyata K."/>
            <person name="Fedorova E."/>
            <person name="Kohlen W."/>
            <person name="Bisseling T."/>
            <person name="Smit S."/>
            <person name="Geurts R."/>
        </authorList>
    </citation>
    <scope>NUCLEOTIDE SEQUENCE [LARGE SCALE GENOMIC DNA]</scope>
    <source>
        <strain evidence="3">cv. RG33-2</strain>
    </source>
</reference>
<evidence type="ECO:0000313" key="2">
    <source>
        <dbReference type="EMBL" id="PON99846.1"/>
    </source>
</evidence>
<feature type="non-terminal residue" evidence="2">
    <location>
        <position position="1"/>
    </location>
</feature>
<evidence type="ECO:0000256" key="1">
    <source>
        <dbReference type="SAM" id="MobiDB-lite"/>
    </source>
</evidence>
<organism evidence="2 3">
    <name type="scientific">Trema orientale</name>
    <name type="common">Charcoal tree</name>
    <name type="synonym">Celtis orientalis</name>
    <dbReference type="NCBI Taxonomy" id="63057"/>
    <lineage>
        <taxon>Eukaryota</taxon>
        <taxon>Viridiplantae</taxon>
        <taxon>Streptophyta</taxon>
        <taxon>Embryophyta</taxon>
        <taxon>Tracheophyta</taxon>
        <taxon>Spermatophyta</taxon>
        <taxon>Magnoliopsida</taxon>
        <taxon>eudicotyledons</taxon>
        <taxon>Gunneridae</taxon>
        <taxon>Pentapetalae</taxon>
        <taxon>rosids</taxon>
        <taxon>fabids</taxon>
        <taxon>Rosales</taxon>
        <taxon>Cannabaceae</taxon>
        <taxon>Trema</taxon>
    </lineage>
</organism>
<comment type="caution">
    <text evidence="2">The sequence shown here is derived from an EMBL/GenBank/DDBJ whole genome shotgun (WGS) entry which is preliminary data.</text>
</comment>
<dbReference type="Proteomes" id="UP000237000">
    <property type="component" value="Unassembled WGS sequence"/>
</dbReference>
<sequence>VVKPVDKFTPTEKKKIVQKTVQKTMVKKPKAFEEPKKQKTITKRSEKSESN</sequence>
<accession>A0A2P5FQ02</accession>
<dbReference type="AlphaFoldDB" id="A0A2P5FQ02"/>
<name>A0A2P5FQ02_TREOI</name>
<proteinExistence type="predicted"/>
<dbReference type="EMBL" id="JXTC01000016">
    <property type="protein sequence ID" value="PON99846.1"/>
    <property type="molecule type" value="Genomic_DNA"/>
</dbReference>
<dbReference type="InParanoid" id="A0A2P5FQ02"/>
<evidence type="ECO:0000313" key="3">
    <source>
        <dbReference type="Proteomes" id="UP000237000"/>
    </source>
</evidence>
<gene>
    <name evidence="2" type="ORF">TorRG33x02_042640</name>
</gene>